<name>A0A177T4X4_9BASI</name>
<feature type="compositionally biased region" description="Low complexity" evidence="1">
    <location>
        <begin position="62"/>
        <end position="81"/>
    </location>
</feature>
<accession>A0A177T4X4</accession>
<protein>
    <recommendedName>
        <fullName evidence="4">ATP-dependent DNA helicase</fullName>
    </recommendedName>
</protein>
<dbReference type="Proteomes" id="UP000077521">
    <property type="component" value="Unassembled WGS sequence"/>
</dbReference>
<evidence type="ECO:0000313" key="2">
    <source>
        <dbReference type="EMBL" id="KAE8241739.1"/>
    </source>
</evidence>
<keyword evidence="3" id="KW-1185">Reference proteome</keyword>
<feature type="compositionally biased region" description="Acidic residues" evidence="1">
    <location>
        <begin position="12"/>
        <end position="33"/>
    </location>
</feature>
<dbReference type="AlphaFoldDB" id="A0A177T4X4"/>
<gene>
    <name evidence="2" type="ORF">A4X13_0g7286</name>
</gene>
<dbReference type="EMBL" id="LWDF02000861">
    <property type="protein sequence ID" value="KAE8241739.1"/>
    <property type="molecule type" value="Genomic_DNA"/>
</dbReference>
<reference evidence="2" key="1">
    <citation type="submission" date="2016-04" db="EMBL/GenBank/DDBJ databases">
        <authorList>
            <person name="Nguyen H.D."/>
            <person name="Samba Siva P."/>
            <person name="Cullis J."/>
            <person name="Levesque C.A."/>
            <person name="Hambleton S."/>
        </authorList>
    </citation>
    <scope>NUCLEOTIDE SEQUENCE</scope>
    <source>
        <strain evidence="2">DAOMC 236416</strain>
    </source>
</reference>
<evidence type="ECO:0000313" key="3">
    <source>
        <dbReference type="Proteomes" id="UP000077521"/>
    </source>
</evidence>
<dbReference type="OrthoDB" id="432234at2759"/>
<feature type="compositionally biased region" description="Polar residues" evidence="1">
    <location>
        <begin position="43"/>
        <end position="61"/>
    </location>
</feature>
<dbReference type="Gene3D" id="3.40.50.300">
    <property type="entry name" value="P-loop containing nucleotide triphosphate hydrolases"/>
    <property type="match status" value="1"/>
</dbReference>
<dbReference type="InterPro" id="IPR027417">
    <property type="entry name" value="P-loop_NTPase"/>
</dbReference>
<dbReference type="Pfam" id="PF13245">
    <property type="entry name" value="AAA_19"/>
    <property type="match status" value="1"/>
</dbReference>
<evidence type="ECO:0000256" key="1">
    <source>
        <dbReference type="SAM" id="MobiDB-lite"/>
    </source>
</evidence>
<comment type="caution">
    <text evidence="2">The sequence shown here is derived from an EMBL/GenBank/DDBJ whole genome shotgun (WGS) entry which is preliminary data.</text>
</comment>
<feature type="region of interest" description="Disordered" evidence="1">
    <location>
        <begin position="1"/>
        <end position="84"/>
    </location>
</feature>
<evidence type="ECO:0008006" key="4">
    <source>
        <dbReference type="Google" id="ProtNLM"/>
    </source>
</evidence>
<sequence length="208" mass="22328">MSDPNAPSLFLEDSDSDLLSDGQDASEEEDDSNFEANADHPDNAQSASRSSEDLTNTGLWGSSSSSSFSSSDPGVSSPQHSTGPHAPSHLFPLFVQGPLRILIQRVIHERMNVVVTGPAGSGKTSMLVDLMARLKATRRDKVDTIYALAPTHAAAATIGGSTVHSWSGIDFGLDNSDDRAESVYIKRAVKQRWRAATALFIDEGQWPM</sequence>
<organism evidence="2 3">
    <name type="scientific">Tilletia indica</name>
    <dbReference type="NCBI Taxonomy" id="43049"/>
    <lineage>
        <taxon>Eukaryota</taxon>
        <taxon>Fungi</taxon>
        <taxon>Dikarya</taxon>
        <taxon>Basidiomycota</taxon>
        <taxon>Ustilaginomycotina</taxon>
        <taxon>Exobasidiomycetes</taxon>
        <taxon>Tilletiales</taxon>
        <taxon>Tilletiaceae</taxon>
        <taxon>Tilletia</taxon>
    </lineage>
</organism>
<proteinExistence type="predicted"/>
<reference evidence="2" key="2">
    <citation type="journal article" date="2019" name="IMA Fungus">
        <title>Genome sequencing and comparison of five Tilletia species to identify candidate genes for the detection of regulated species infecting wheat.</title>
        <authorList>
            <person name="Nguyen H.D.T."/>
            <person name="Sultana T."/>
            <person name="Kesanakurti P."/>
            <person name="Hambleton S."/>
        </authorList>
    </citation>
    <scope>NUCLEOTIDE SEQUENCE</scope>
    <source>
        <strain evidence="2">DAOMC 236416</strain>
    </source>
</reference>
<dbReference type="SUPFAM" id="SSF52540">
    <property type="entry name" value="P-loop containing nucleoside triphosphate hydrolases"/>
    <property type="match status" value="1"/>
</dbReference>